<evidence type="ECO:0000313" key="1">
    <source>
        <dbReference type="EMBL" id="MBF2734534.1"/>
    </source>
</evidence>
<keyword evidence="1" id="KW-0547">Nucleotide-binding</keyword>
<keyword evidence="2" id="KW-1185">Reference proteome</keyword>
<evidence type="ECO:0000313" key="2">
    <source>
        <dbReference type="Proteomes" id="UP000604381"/>
    </source>
</evidence>
<organism evidence="1 2">
    <name type="scientific">Candidatus Amphirhobacter heronislandensis</name>
    <dbReference type="NCBI Taxonomy" id="1732024"/>
    <lineage>
        <taxon>Bacteria</taxon>
        <taxon>Pseudomonadati</taxon>
        <taxon>Pseudomonadota</taxon>
        <taxon>Gammaproteobacteria</taxon>
        <taxon>Candidatus Tethybacterales</taxon>
        <taxon>Candidatus Tethybacteraceae</taxon>
        <taxon>Candidatus Amphirhobacter</taxon>
    </lineage>
</organism>
<dbReference type="SUPFAM" id="SSF52540">
    <property type="entry name" value="P-loop containing nucleoside triphosphate hydrolases"/>
    <property type="match status" value="1"/>
</dbReference>
<name>A0A930UDF3_9GAMM</name>
<dbReference type="AlphaFoldDB" id="A0A930UDF3"/>
<sequence length="402" mass="44565">MSMKDSLMKKPGRNPFRLELAAPPHLAGRDEELKAIARAVGAIAKAPGERIESWNGMAYRPIQLHGPAGAGKTALLEAARQIAEGHGIHVVSLSSLPDLHPDGELSKGIVSVTDVEALPAYCRDLLAEIEELRKRPEGLGPISANQQWNVVRPSMEACAQRRPLAFLMDHATDYDIQSLRRFLLHYDWLFIGGCPLALVLAGTPEMFRTLDRTKVGLMDRTRDFNLAELTPAAAREALRRPFEEQGVKVRDKALDMMAGLTDDYPQFIQIVGHEVWEAWAAAGRDEVDVEDVSGAKAGIQQKRERFYQEICDRTKTEGLVEHARHVMELLDLNDGRVTRGTIMKSIASGFAEDGHGKAVDICYELLDLGFIWPKDHKVEAGIPGLFDYCTKNKPEIASPFAK</sequence>
<gene>
    <name evidence="1" type="ORF">ISN26_00310</name>
</gene>
<keyword evidence="1" id="KW-0067">ATP-binding</keyword>
<dbReference type="GO" id="GO:0005524">
    <property type="term" value="F:ATP binding"/>
    <property type="evidence" value="ECO:0007669"/>
    <property type="project" value="UniProtKB-KW"/>
</dbReference>
<protein>
    <submittedName>
        <fullName evidence="1">ATP-binding protein</fullName>
    </submittedName>
</protein>
<dbReference type="EMBL" id="JADHEI010000009">
    <property type="protein sequence ID" value="MBF2734534.1"/>
    <property type="molecule type" value="Genomic_DNA"/>
</dbReference>
<dbReference type="InterPro" id="IPR027417">
    <property type="entry name" value="P-loop_NTPase"/>
</dbReference>
<accession>A0A930UDF3</accession>
<dbReference type="Proteomes" id="UP000604381">
    <property type="component" value="Unassembled WGS sequence"/>
</dbReference>
<proteinExistence type="predicted"/>
<comment type="caution">
    <text evidence="1">The sequence shown here is derived from an EMBL/GenBank/DDBJ whole genome shotgun (WGS) entry which is preliminary data.</text>
</comment>
<reference evidence="1" key="1">
    <citation type="submission" date="2020-10" db="EMBL/GenBank/DDBJ databases">
        <title>An improved Amphimedon queenslandica hologenome assembly reveals how three proteobacterial symbionts can extend the metabolic phenotypic of their marine sponge host.</title>
        <authorList>
            <person name="Degnan B."/>
            <person name="Degnan S."/>
            <person name="Xiang X."/>
        </authorList>
    </citation>
    <scope>NUCLEOTIDE SEQUENCE</scope>
    <source>
        <strain evidence="1">AqS2</strain>
    </source>
</reference>